<dbReference type="EMBL" id="JAULSW010000011">
    <property type="protein sequence ID" value="KAK3367857.1"/>
    <property type="molecule type" value="Genomic_DNA"/>
</dbReference>
<sequence>MRLLNAETLQLELFLGSDVPEDAILSHTGENQETLFDDIRNGKDVRSSPKEGLAKVTGSCEMARDDGFLYIWIDTCCIDKSSSTELSEAINSMFAWYQPWSRWFSRGWTLQERLAPSDLVFYSANWEAIGNRKELAELYHQSCIVNDPRPLSSHIGPICSSCTAPMAIADIFASYSVATRMSWAAKRHTTRIEDIAYCLLGMFDVHMPLLYGEGKKAFLRLQE</sequence>
<keyword evidence="3" id="KW-1185">Reference proteome</keyword>
<evidence type="ECO:0000259" key="1">
    <source>
        <dbReference type="Pfam" id="PF06985"/>
    </source>
</evidence>
<proteinExistence type="predicted"/>
<organism evidence="2 3">
    <name type="scientific">Podospora didyma</name>
    <dbReference type="NCBI Taxonomy" id="330526"/>
    <lineage>
        <taxon>Eukaryota</taxon>
        <taxon>Fungi</taxon>
        <taxon>Dikarya</taxon>
        <taxon>Ascomycota</taxon>
        <taxon>Pezizomycotina</taxon>
        <taxon>Sordariomycetes</taxon>
        <taxon>Sordariomycetidae</taxon>
        <taxon>Sordariales</taxon>
        <taxon>Podosporaceae</taxon>
        <taxon>Podospora</taxon>
    </lineage>
</organism>
<dbReference type="Pfam" id="PF06985">
    <property type="entry name" value="HET"/>
    <property type="match status" value="1"/>
</dbReference>
<dbReference type="Proteomes" id="UP001285441">
    <property type="component" value="Unassembled WGS sequence"/>
</dbReference>
<accession>A0AAE0N220</accession>
<reference evidence="2" key="2">
    <citation type="submission" date="2023-06" db="EMBL/GenBank/DDBJ databases">
        <authorList>
            <consortium name="Lawrence Berkeley National Laboratory"/>
            <person name="Haridas S."/>
            <person name="Hensen N."/>
            <person name="Bonometti L."/>
            <person name="Westerberg I."/>
            <person name="Brannstrom I.O."/>
            <person name="Guillou S."/>
            <person name="Cros-Aarteil S."/>
            <person name="Calhoun S."/>
            <person name="Kuo A."/>
            <person name="Mondo S."/>
            <person name="Pangilinan J."/>
            <person name="Riley R."/>
            <person name="LaButti K."/>
            <person name="Andreopoulos B."/>
            <person name="Lipzen A."/>
            <person name="Chen C."/>
            <person name="Yanf M."/>
            <person name="Daum C."/>
            <person name="Ng V."/>
            <person name="Clum A."/>
            <person name="Steindorff A."/>
            <person name="Ohm R."/>
            <person name="Martin F."/>
            <person name="Silar P."/>
            <person name="Natvig D."/>
            <person name="Lalanne C."/>
            <person name="Gautier V."/>
            <person name="Ament-velasquez S.L."/>
            <person name="Kruys A."/>
            <person name="Hutchinson M.I."/>
            <person name="Powell A.J."/>
            <person name="Barry K."/>
            <person name="Miller A.N."/>
            <person name="Grigoriev I.V."/>
            <person name="Debuchy R."/>
            <person name="Gladieux P."/>
            <person name="Thoren M.H."/>
            <person name="Johannesson H."/>
        </authorList>
    </citation>
    <scope>NUCLEOTIDE SEQUENCE</scope>
    <source>
        <strain evidence="2">CBS 232.78</strain>
    </source>
</reference>
<reference evidence="2" key="1">
    <citation type="journal article" date="2023" name="Mol. Phylogenet. Evol.">
        <title>Genome-scale phylogeny and comparative genomics of the fungal order Sordariales.</title>
        <authorList>
            <person name="Hensen N."/>
            <person name="Bonometti L."/>
            <person name="Westerberg I."/>
            <person name="Brannstrom I.O."/>
            <person name="Guillou S."/>
            <person name="Cros-Aarteil S."/>
            <person name="Calhoun S."/>
            <person name="Haridas S."/>
            <person name="Kuo A."/>
            <person name="Mondo S."/>
            <person name="Pangilinan J."/>
            <person name="Riley R."/>
            <person name="LaButti K."/>
            <person name="Andreopoulos B."/>
            <person name="Lipzen A."/>
            <person name="Chen C."/>
            <person name="Yan M."/>
            <person name="Daum C."/>
            <person name="Ng V."/>
            <person name="Clum A."/>
            <person name="Steindorff A."/>
            <person name="Ohm R.A."/>
            <person name="Martin F."/>
            <person name="Silar P."/>
            <person name="Natvig D.O."/>
            <person name="Lalanne C."/>
            <person name="Gautier V."/>
            <person name="Ament-Velasquez S.L."/>
            <person name="Kruys A."/>
            <person name="Hutchinson M.I."/>
            <person name="Powell A.J."/>
            <person name="Barry K."/>
            <person name="Miller A.N."/>
            <person name="Grigoriev I.V."/>
            <person name="Debuchy R."/>
            <person name="Gladieux P."/>
            <person name="Hiltunen Thoren M."/>
            <person name="Johannesson H."/>
        </authorList>
    </citation>
    <scope>NUCLEOTIDE SEQUENCE</scope>
    <source>
        <strain evidence="2">CBS 232.78</strain>
    </source>
</reference>
<gene>
    <name evidence="2" type="ORF">B0H63DRAFT_535956</name>
</gene>
<evidence type="ECO:0000313" key="2">
    <source>
        <dbReference type="EMBL" id="KAK3367857.1"/>
    </source>
</evidence>
<name>A0AAE0N220_9PEZI</name>
<dbReference type="InterPro" id="IPR010730">
    <property type="entry name" value="HET"/>
</dbReference>
<protein>
    <recommendedName>
        <fullName evidence="1">Heterokaryon incompatibility domain-containing protein</fullName>
    </recommendedName>
</protein>
<comment type="caution">
    <text evidence="2">The sequence shown here is derived from an EMBL/GenBank/DDBJ whole genome shotgun (WGS) entry which is preliminary data.</text>
</comment>
<dbReference type="PANTHER" id="PTHR10622">
    <property type="entry name" value="HET DOMAIN-CONTAINING PROTEIN"/>
    <property type="match status" value="1"/>
</dbReference>
<feature type="domain" description="Heterokaryon incompatibility" evidence="1">
    <location>
        <begin position="25"/>
        <end position="97"/>
    </location>
</feature>
<evidence type="ECO:0000313" key="3">
    <source>
        <dbReference type="Proteomes" id="UP001285441"/>
    </source>
</evidence>
<dbReference type="AlphaFoldDB" id="A0AAE0N220"/>
<dbReference type="PANTHER" id="PTHR10622:SF10">
    <property type="entry name" value="HET DOMAIN-CONTAINING PROTEIN"/>
    <property type="match status" value="1"/>
</dbReference>